<dbReference type="AlphaFoldDB" id="A0A678TPT3"/>
<organism evidence="4">
    <name type="scientific">Sitophilus oryzae</name>
    <name type="common">Rice weevil</name>
    <name type="synonym">Curculio oryzae</name>
    <dbReference type="NCBI Taxonomy" id="7048"/>
    <lineage>
        <taxon>Eukaryota</taxon>
        <taxon>Metazoa</taxon>
        <taxon>Ecdysozoa</taxon>
        <taxon>Arthropoda</taxon>
        <taxon>Hexapoda</taxon>
        <taxon>Insecta</taxon>
        <taxon>Pterygota</taxon>
        <taxon>Neoptera</taxon>
        <taxon>Endopterygota</taxon>
        <taxon>Coleoptera</taxon>
        <taxon>Polyphaga</taxon>
        <taxon>Cucujiformia</taxon>
        <taxon>Curculionidae</taxon>
        <taxon>Dryophthorinae</taxon>
        <taxon>Sitophilus</taxon>
    </lineage>
</organism>
<evidence type="ECO:0000259" key="2">
    <source>
        <dbReference type="PROSITE" id="PS50404"/>
    </source>
</evidence>
<accession>A0A678TPT3</accession>
<dbReference type="FunFam" id="1.20.1050.10:FF:000007">
    <property type="entry name" value="Glutathione S-transferase 1-1"/>
    <property type="match status" value="1"/>
</dbReference>
<feature type="domain" description="GST N-terminal" evidence="2">
    <location>
        <begin position="1"/>
        <end position="83"/>
    </location>
</feature>
<feature type="domain" description="GST C-terminal" evidence="3">
    <location>
        <begin position="90"/>
        <end position="212"/>
    </location>
</feature>
<dbReference type="GO" id="GO:0004364">
    <property type="term" value="F:glutathione transferase activity"/>
    <property type="evidence" value="ECO:0007669"/>
    <property type="project" value="TreeGrafter"/>
</dbReference>
<dbReference type="SFLD" id="SFLDG00358">
    <property type="entry name" value="Main_(cytGST)"/>
    <property type="match status" value="1"/>
</dbReference>
<dbReference type="Proteomes" id="UP000504635">
    <property type="component" value="Unplaced"/>
</dbReference>
<dbReference type="SUPFAM" id="SSF52833">
    <property type="entry name" value="Thioredoxin-like"/>
    <property type="match status" value="1"/>
</dbReference>
<dbReference type="PANTHER" id="PTHR43969:SF7">
    <property type="entry name" value="GST-CONTAINING FLYWCH ZINC-FINGER PROTEIN"/>
    <property type="match status" value="1"/>
</dbReference>
<dbReference type="InterPro" id="IPR036249">
    <property type="entry name" value="Thioredoxin-like_sf"/>
</dbReference>
<dbReference type="PROSITE" id="PS50404">
    <property type="entry name" value="GST_NTER"/>
    <property type="match status" value="1"/>
</dbReference>
<sequence length="223" mass="25560">MAPKLYGVDLSPPTRAVLMCAHTLNLKLDYIKVDFCGEEHLQEPFIKRSPQHEVPVLEDDDGFILTDSHAIMIYLVEKYGKDDSLYPRKDVKQTAIINHKLYFDCSTLFIRVKSITKPMVLYGVIPSKEKLDDLKEALELLNTFLEKSKTKFVAGNSLTIADFSIMTSVGFADNVVHFADYPQVKAYMERMEKLPCYGIKENIDGMEDLTRWISSRQKELNLI</sequence>
<gene>
    <name evidence="6" type="primary">LOC115882701</name>
</gene>
<keyword evidence="4" id="KW-0808">Transferase</keyword>
<protein>
    <submittedName>
        <fullName evidence="6">Glutathione S-transferase 1-like</fullName>
    </submittedName>
    <submittedName>
        <fullName evidence="4">Glutathione-s-transferase epsilon class 12</fullName>
    </submittedName>
</protein>
<dbReference type="InterPro" id="IPR040079">
    <property type="entry name" value="Glutathione_S-Trfase"/>
</dbReference>
<dbReference type="SFLD" id="SFLDS00019">
    <property type="entry name" value="Glutathione_Transferase_(cytos"/>
    <property type="match status" value="1"/>
</dbReference>
<dbReference type="InterPro" id="IPR036282">
    <property type="entry name" value="Glutathione-S-Trfase_C_sf"/>
</dbReference>
<evidence type="ECO:0000259" key="3">
    <source>
        <dbReference type="PROSITE" id="PS50405"/>
    </source>
</evidence>
<dbReference type="Gene3D" id="3.40.30.10">
    <property type="entry name" value="Glutaredoxin"/>
    <property type="match status" value="1"/>
</dbReference>
<dbReference type="Gene3D" id="1.20.1050.10">
    <property type="match status" value="1"/>
</dbReference>
<dbReference type="CDD" id="cd03177">
    <property type="entry name" value="GST_C_Delta_Epsilon"/>
    <property type="match status" value="1"/>
</dbReference>
<reference evidence="6" key="2">
    <citation type="submission" date="2025-04" db="UniProtKB">
        <authorList>
            <consortium name="RefSeq"/>
        </authorList>
    </citation>
    <scope>IDENTIFICATION</scope>
    <source>
        <tissue evidence="6">Gonads</tissue>
    </source>
</reference>
<reference evidence="4" key="1">
    <citation type="submission" date="2017-03" db="EMBL/GenBank/DDBJ databases">
        <title>Identification of putative glutathione S-transferase genes from Sitophilus oryzae.</title>
        <authorList>
            <person name="Hu F."/>
            <person name="Ye K."/>
            <person name="Wei Z.J."/>
        </authorList>
    </citation>
    <scope>NUCLEOTIDE SEQUENCE</scope>
</reference>
<dbReference type="InterPro" id="IPR004046">
    <property type="entry name" value="GST_C"/>
</dbReference>
<dbReference type="Pfam" id="PF13417">
    <property type="entry name" value="GST_N_3"/>
    <property type="match status" value="1"/>
</dbReference>
<dbReference type="InterPro" id="IPR010987">
    <property type="entry name" value="Glutathione-S-Trfase_C-like"/>
</dbReference>
<evidence type="ECO:0000313" key="6">
    <source>
        <dbReference type="RefSeq" id="XP_030756778.1"/>
    </source>
</evidence>
<evidence type="ECO:0000256" key="1">
    <source>
        <dbReference type="ARBA" id="ARBA00011738"/>
    </source>
</evidence>
<dbReference type="PANTHER" id="PTHR43969">
    <property type="entry name" value="GLUTATHIONE S TRANSFERASE D10, ISOFORM A-RELATED"/>
    <property type="match status" value="1"/>
</dbReference>
<dbReference type="KEGG" id="soy:115882701"/>
<dbReference type="RefSeq" id="XP_030756778.1">
    <property type="nucleotide sequence ID" value="XM_030900918.1"/>
</dbReference>
<comment type="subunit">
    <text evidence="1">Homodimer.</text>
</comment>
<dbReference type="Pfam" id="PF14497">
    <property type="entry name" value="GST_C_3"/>
    <property type="match status" value="1"/>
</dbReference>
<dbReference type="SUPFAM" id="SSF47616">
    <property type="entry name" value="GST C-terminal domain-like"/>
    <property type="match status" value="1"/>
</dbReference>
<dbReference type="PROSITE" id="PS50405">
    <property type="entry name" value="GST_CTER"/>
    <property type="match status" value="1"/>
</dbReference>
<name>A0A678TPT3_SITOR</name>
<dbReference type="EMBL" id="KY695159">
    <property type="protein sequence ID" value="AVR54965.1"/>
    <property type="molecule type" value="mRNA"/>
</dbReference>
<dbReference type="SFLD" id="SFLDG01153">
    <property type="entry name" value="Main.4:_Theta-like"/>
    <property type="match status" value="1"/>
</dbReference>
<dbReference type="GO" id="GO:0006749">
    <property type="term" value="P:glutathione metabolic process"/>
    <property type="evidence" value="ECO:0007669"/>
    <property type="project" value="TreeGrafter"/>
</dbReference>
<dbReference type="FunFam" id="3.40.30.10:FF:000034">
    <property type="entry name" value="glutathione S-transferase 1"/>
    <property type="match status" value="1"/>
</dbReference>
<evidence type="ECO:0000313" key="4">
    <source>
        <dbReference type="EMBL" id="AVR54965.1"/>
    </source>
</evidence>
<evidence type="ECO:0000313" key="5">
    <source>
        <dbReference type="Proteomes" id="UP000504635"/>
    </source>
</evidence>
<dbReference type="InterPro" id="IPR004045">
    <property type="entry name" value="Glutathione_S-Trfase_N"/>
</dbReference>
<proteinExistence type="evidence at transcript level"/>
<dbReference type="OrthoDB" id="2309723at2759"/>
<dbReference type="GeneID" id="115882701"/>
<keyword evidence="5" id="KW-1185">Reference proteome</keyword>